<accession>A0AAV6VP81</accession>
<keyword evidence="3" id="KW-1185">Reference proteome</keyword>
<organism evidence="2 3">
    <name type="scientific">Oedothorax gibbosus</name>
    <dbReference type="NCBI Taxonomy" id="931172"/>
    <lineage>
        <taxon>Eukaryota</taxon>
        <taxon>Metazoa</taxon>
        <taxon>Ecdysozoa</taxon>
        <taxon>Arthropoda</taxon>
        <taxon>Chelicerata</taxon>
        <taxon>Arachnida</taxon>
        <taxon>Araneae</taxon>
        <taxon>Araneomorphae</taxon>
        <taxon>Entelegynae</taxon>
        <taxon>Araneoidea</taxon>
        <taxon>Linyphiidae</taxon>
        <taxon>Erigoninae</taxon>
        <taxon>Oedothorax</taxon>
    </lineage>
</organism>
<proteinExistence type="predicted"/>
<comment type="caution">
    <text evidence="2">The sequence shown here is derived from an EMBL/GenBank/DDBJ whole genome shotgun (WGS) entry which is preliminary data.</text>
</comment>
<feature type="compositionally biased region" description="Basic and acidic residues" evidence="1">
    <location>
        <begin position="33"/>
        <end position="47"/>
    </location>
</feature>
<feature type="region of interest" description="Disordered" evidence="1">
    <location>
        <begin position="24"/>
        <end position="47"/>
    </location>
</feature>
<feature type="compositionally biased region" description="Basic and acidic residues" evidence="1">
    <location>
        <begin position="66"/>
        <end position="82"/>
    </location>
</feature>
<feature type="region of interest" description="Disordered" evidence="1">
    <location>
        <begin position="60"/>
        <end position="82"/>
    </location>
</feature>
<evidence type="ECO:0000313" key="3">
    <source>
        <dbReference type="Proteomes" id="UP000827092"/>
    </source>
</evidence>
<sequence length="82" mass="9835">MFFCRFKTVEITYRLHNLRCLELNDTRAPNGSTKDRRPSDNNEDRRVVRGSSARYFRYLTLKQRTKPQEPDAAREERHGKYA</sequence>
<evidence type="ECO:0000256" key="1">
    <source>
        <dbReference type="SAM" id="MobiDB-lite"/>
    </source>
</evidence>
<protein>
    <submittedName>
        <fullName evidence="2">Uncharacterized protein</fullName>
    </submittedName>
</protein>
<evidence type="ECO:0000313" key="2">
    <source>
        <dbReference type="EMBL" id="KAG8197915.1"/>
    </source>
</evidence>
<dbReference type="AlphaFoldDB" id="A0AAV6VP81"/>
<reference evidence="2 3" key="1">
    <citation type="journal article" date="2022" name="Nat. Ecol. Evol.">
        <title>A masculinizing supergene underlies an exaggerated male reproductive morph in a spider.</title>
        <authorList>
            <person name="Hendrickx F."/>
            <person name="De Corte Z."/>
            <person name="Sonet G."/>
            <person name="Van Belleghem S.M."/>
            <person name="Kostlbacher S."/>
            <person name="Vangestel C."/>
        </authorList>
    </citation>
    <scope>NUCLEOTIDE SEQUENCE [LARGE SCALE GENOMIC DNA]</scope>
    <source>
        <strain evidence="2">W744_W776</strain>
    </source>
</reference>
<dbReference type="Proteomes" id="UP000827092">
    <property type="component" value="Unassembled WGS sequence"/>
</dbReference>
<gene>
    <name evidence="2" type="ORF">JTE90_020293</name>
</gene>
<name>A0AAV6VP81_9ARAC</name>
<dbReference type="EMBL" id="JAFNEN010000047">
    <property type="protein sequence ID" value="KAG8197915.1"/>
    <property type="molecule type" value="Genomic_DNA"/>
</dbReference>